<dbReference type="Pfam" id="PF12833">
    <property type="entry name" value="HTH_18"/>
    <property type="match status" value="1"/>
</dbReference>
<proteinExistence type="predicted"/>
<dbReference type="EMBL" id="FOLQ01000002">
    <property type="protein sequence ID" value="SFC63053.1"/>
    <property type="molecule type" value="Genomic_DNA"/>
</dbReference>
<keyword evidence="3" id="KW-0804">Transcription</keyword>
<protein>
    <submittedName>
        <fullName evidence="5">AraC-type DNA-binding protein</fullName>
    </submittedName>
</protein>
<evidence type="ECO:0000313" key="5">
    <source>
        <dbReference type="EMBL" id="SFC63053.1"/>
    </source>
</evidence>
<keyword evidence="1" id="KW-0805">Transcription regulation</keyword>
<dbReference type="AlphaFoldDB" id="A0A1I1KY31"/>
<evidence type="ECO:0000313" key="6">
    <source>
        <dbReference type="Proteomes" id="UP000198598"/>
    </source>
</evidence>
<dbReference type="STRING" id="662367.SAMN05216167_10225"/>
<dbReference type="SUPFAM" id="SSF51215">
    <property type="entry name" value="Regulatory protein AraC"/>
    <property type="match status" value="1"/>
</dbReference>
<organism evidence="5 6">
    <name type="scientific">Spirosoma endophyticum</name>
    <dbReference type="NCBI Taxonomy" id="662367"/>
    <lineage>
        <taxon>Bacteria</taxon>
        <taxon>Pseudomonadati</taxon>
        <taxon>Bacteroidota</taxon>
        <taxon>Cytophagia</taxon>
        <taxon>Cytophagales</taxon>
        <taxon>Cytophagaceae</taxon>
        <taxon>Spirosoma</taxon>
    </lineage>
</organism>
<dbReference type="InterPro" id="IPR037923">
    <property type="entry name" value="HTH-like"/>
</dbReference>
<gene>
    <name evidence="5" type="ORF">SAMN05216167_10225</name>
</gene>
<dbReference type="PRINTS" id="PR00032">
    <property type="entry name" value="HTHARAC"/>
</dbReference>
<keyword evidence="2 5" id="KW-0238">DNA-binding</keyword>
<reference evidence="5 6" key="1">
    <citation type="submission" date="2016-10" db="EMBL/GenBank/DDBJ databases">
        <authorList>
            <person name="de Groot N.N."/>
        </authorList>
    </citation>
    <scope>NUCLEOTIDE SEQUENCE [LARGE SCALE GENOMIC DNA]</scope>
    <source>
        <strain evidence="5 6">DSM 26130</strain>
    </source>
</reference>
<dbReference type="GO" id="GO:0003700">
    <property type="term" value="F:DNA-binding transcription factor activity"/>
    <property type="evidence" value="ECO:0007669"/>
    <property type="project" value="InterPro"/>
</dbReference>
<dbReference type="InterPro" id="IPR018060">
    <property type="entry name" value="HTH_AraC"/>
</dbReference>
<dbReference type="InterPro" id="IPR009057">
    <property type="entry name" value="Homeodomain-like_sf"/>
</dbReference>
<dbReference type="PROSITE" id="PS01124">
    <property type="entry name" value="HTH_ARAC_FAMILY_2"/>
    <property type="match status" value="1"/>
</dbReference>
<dbReference type="PANTHER" id="PTHR46796">
    <property type="entry name" value="HTH-TYPE TRANSCRIPTIONAL ACTIVATOR RHAS-RELATED"/>
    <property type="match status" value="1"/>
</dbReference>
<dbReference type="SMART" id="SM00342">
    <property type="entry name" value="HTH_ARAC"/>
    <property type="match status" value="1"/>
</dbReference>
<evidence type="ECO:0000256" key="3">
    <source>
        <dbReference type="ARBA" id="ARBA00023163"/>
    </source>
</evidence>
<dbReference type="OrthoDB" id="4480133at2"/>
<dbReference type="Pfam" id="PF22200">
    <property type="entry name" value="ExsA_N"/>
    <property type="match status" value="1"/>
</dbReference>
<dbReference type="InterPro" id="IPR020449">
    <property type="entry name" value="Tscrpt_reg_AraC-type_HTH"/>
</dbReference>
<evidence type="ECO:0000259" key="4">
    <source>
        <dbReference type="PROSITE" id="PS01124"/>
    </source>
</evidence>
<evidence type="ECO:0000256" key="1">
    <source>
        <dbReference type="ARBA" id="ARBA00023015"/>
    </source>
</evidence>
<feature type="domain" description="HTH araC/xylS-type" evidence="4">
    <location>
        <begin position="213"/>
        <end position="311"/>
    </location>
</feature>
<dbReference type="Proteomes" id="UP000198598">
    <property type="component" value="Unassembled WGS sequence"/>
</dbReference>
<name>A0A1I1KY31_9BACT</name>
<dbReference type="Gene3D" id="1.10.10.60">
    <property type="entry name" value="Homeodomain-like"/>
    <property type="match status" value="2"/>
</dbReference>
<evidence type="ECO:0000256" key="2">
    <source>
        <dbReference type="ARBA" id="ARBA00023125"/>
    </source>
</evidence>
<accession>A0A1I1KY31</accession>
<dbReference type="InterPro" id="IPR050204">
    <property type="entry name" value="AraC_XylS_family_regulators"/>
</dbReference>
<dbReference type="GO" id="GO:0043565">
    <property type="term" value="F:sequence-specific DNA binding"/>
    <property type="evidence" value="ECO:0007669"/>
    <property type="project" value="InterPro"/>
</dbReference>
<sequence length="320" mass="36336">MDKSTNPHSRCLGNACINWNEVKPMHTHTPQIEQQPSRLGTETESITIFHYESQAVSIKNQITLRQNLFSFLLEGEKTVYYAGASVQIKPGQFLLLSAGNCLMSEKTVGNAGRYQSILISFDNQLLSDFFIRHSATLHAPSSKVDEEPFLQFEQDGFLTNYLQSLHHLLITDGSISPGMRAVKLEELLLYLNQTHPGHLQTLHLKSQEATDELLIRQAVTANLDRPVTVEELAFLCHVSLSTFKRRFAHLYGNSPTKWFLEKRMQKAARLLRQDKLKASEIYDELGYENLSSFIQSFKQVYGMTPKQYQVSTVAGINPTQ</sequence>
<dbReference type="InterPro" id="IPR054015">
    <property type="entry name" value="ExsA-like_N"/>
</dbReference>
<dbReference type="SUPFAM" id="SSF46689">
    <property type="entry name" value="Homeodomain-like"/>
    <property type="match status" value="2"/>
</dbReference>
<keyword evidence="6" id="KW-1185">Reference proteome</keyword>